<accession>A0ABX6NAK2</accession>
<dbReference type="Gene3D" id="3.40.50.2000">
    <property type="entry name" value="Glycogen Phosphorylase B"/>
    <property type="match status" value="2"/>
</dbReference>
<feature type="region of interest" description="Disordered" evidence="1">
    <location>
        <begin position="446"/>
        <end position="465"/>
    </location>
</feature>
<dbReference type="InterPro" id="IPR011990">
    <property type="entry name" value="TPR-like_helical_dom_sf"/>
</dbReference>
<sequence length="1065" mass="117984">MRSLMASAIDTISAGLRQYGIAVRVRQCRCGAKRHSKGSIVPNCAAQGRRRYRHDCCFEQARPLEWTASAHAPWRGAQFLRRMPGECVSHTLRQLIDKLGGCSCPEYFASPCGVPVMSSTMTERSRLEEHMRYLQRLERAVQEADAAGKHPDGLYRAVTEYLTRQGESEVLASWVLKVHLEGARVQPPSGTPARVSVIVPCHNYGEYLRECVESVLMQTFREWELIIVNDGSTDNTSEVAAGLLRDYPDHPIRYIEQENRGIVQPRNRGVTLARGEYILPLDADDILSPTFLEKTVPVLDARDDLGYVSTKTLFFGSTNKIWPGEEFKWVNLLVTNQQTNTTLYRKAMWKDIGGYDERMIHGYMDWEFWIRATRHGWVGEQIDEPLFFYRRKLDSVVMRAKKKDAAIKEQIVRLHPDVYDASKLDAVRQEMDRSNWIPPGLVRQDLSIAPKGGKPSSDAGQQKNADARFTRTVLETLSRMNPGLSNVFLGSGAGTGTPQGYDAVASRLVPKIEKFLAEGAADKAVEISALLLAAHPLDKRAVFLFMRCLAQSGRINEAYSHGKLYLEFLPDSGGLRVPMASILQGAATCYGNAAQAMGLLDGAALLDPQSSAIARDLEAMQRRLGLDGAADRTRAWAGGEEYGNGARPRVWYITNSFGFGAGGVNGVSQARSMTLSSLLRGKDGPGVSVVTPLLPGLPEAMAEFAEMLEDVSGDDGYRWPAWLATSPDGAHRELLSGQEGMIRPAGGPPDLIIVEGVRLEAHEYLERLGIVEDCPRLFIHHTSPDQFSDKYTDKDMLPDLLRVLQGYEYDVCVSAKVIEDWKRCDAGLAAKTWFHVPNCAREEEIAALMQRDKAEVRQALGLPEDAFVALCLASVQVRKGQDILLEQMGEVIHKVPNALFVFVGPVLAQWGGKAILEEANRRYTAQHVRFLGVQRNALEYVYASDCLVLPSREEALPLTILEAMALGRPTVASDVNGIPELVEHGVSGLLFPLETPRLLAKHLVRLAGDSELATRMGLAAQSRYHEYFSREHHAARWREVVAEAAGANARPSHASNMEFVDAQPS</sequence>
<dbReference type="CDD" id="cd00761">
    <property type="entry name" value="Glyco_tranf_GTA_type"/>
    <property type="match status" value="1"/>
</dbReference>
<dbReference type="EMBL" id="CP039543">
    <property type="protein sequence ID" value="QJT07619.1"/>
    <property type="molecule type" value="Genomic_DNA"/>
</dbReference>
<dbReference type="PANTHER" id="PTHR43685">
    <property type="entry name" value="GLYCOSYLTRANSFERASE"/>
    <property type="match status" value="1"/>
</dbReference>
<keyword evidence="4" id="KW-1185">Reference proteome</keyword>
<dbReference type="CDD" id="cd03801">
    <property type="entry name" value="GT4_PimA-like"/>
    <property type="match status" value="1"/>
</dbReference>
<dbReference type="Gene3D" id="1.25.40.10">
    <property type="entry name" value="Tetratricopeptide repeat domain"/>
    <property type="match status" value="1"/>
</dbReference>
<proteinExistence type="predicted"/>
<dbReference type="PANTHER" id="PTHR43685:SF2">
    <property type="entry name" value="GLYCOSYLTRANSFERASE 2-LIKE DOMAIN-CONTAINING PROTEIN"/>
    <property type="match status" value="1"/>
</dbReference>
<name>A0ABX6NAK2_9BACT</name>
<dbReference type="InterPro" id="IPR050834">
    <property type="entry name" value="Glycosyltransf_2"/>
</dbReference>
<protein>
    <submittedName>
        <fullName evidence="3">Glycosyltransferase</fullName>
    </submittedName>
</protein>
<evidence type="ECO:0000313" key="3">
    <source>
        <dbReference type="EMBL" id="QJT07619.1"/>
    </source>
</evidence>
<dbReference type="Proteomes" id="UP000503251">
    <property type="component" value="Chromosome"/>
</dbReference>
<evidence type="ECO:0000259" key="2">
    <source>
        <dbReference type="Pfam" id="PF00535"/>
    </source>
</evidence>
<dbReference type="Gene3D" id="3.90.550.10">
    <property type="entry name" value="Spore Coat Polysaccharide Biosynthesis Protein SpsA, Chain A"/>
    <property type="match status" value="1"/>
</dbReference>
<dbReference type="SUPFAM" id="SSF53448">
    <property type="entry name" value="Nucleotide-diphospho-sugar transferases"/>
    <property type="match status" value="1"/>
</dbReference>
<dbReference type="InterPro" id="IPR029044">
    <property type="entry name" value="Nucleotide-diphossugar_trans"/>
</dbReference>
<dbReference type="Pfam" id="PF13692">
    <property type="entry name" value="Glyco_trans_1_4"/>
    <property type="match status" value="1"/>
</dbReference>
<reference evidence="3 4" key="1">
    <citation type="submission" date="2019-04" db="EMBL/GenBank/DDBJ databases">
        <title>Isolation and culture of sulfate reducing bacteria from the cold seep of the South China Sea.</title>
        <authorList>
            <person name="Sun C."/>
            <person name="Liu R."/>
        </authorList>
    </citation>
    <scope>NUCLEOTIDE SEQUENCE [LARGE SCALE GENOMIC DNA]</scope>
    <source>
        <strain evidence="3 4">CS1</strain>
    </source>
</reference>
<dbReference type="SUPFAM" id="SSF53756">
    <property type="entry name" value="UDP-Glycosyltransferase/glycogen phosphorylase"/>
    <property type="match status" value="1"/>
</dbReference>
<dbReference type="SUPFAM" id="SSF48452">
    <property type="entry name" value="TPR-like"/>
    <property type="match status" value="1"/>
</dbReference>
<dbReference type="Pfam" id="PF00535">
    <property type="entry name" value="Glycos_transf_2"/>
    <property type="match status" value="1"/>
</dbReference>
<organism evidence="3 4">
    <name type="scientific">Oceanidesulfovibrio marinus</name>
    <dbReference type="NCBI Taxonomy" id="370038"/>
    <lineage>
        <taxon>Bacteria</taxon>
        <taxon>Pseudomonadati</taxon>
        <taxon>Thermodesulfobacteriota</taxon>
        <taxon>Desulfovibrionia</taxon>
        <taxon>Desulfovibrionales</taxon>
        <taxon>Desulfovibrionaceae</taxon>
        <taxon>Oceanidesulfovibrio</taxon>
    </lineage>
</organism>
<dbReference type="InterPro" id="IPR001173">
    <property type="entry name" value="Glyco_trans_2-like"/>
</dbReference>
<evidence type="ECO:0000313" key="4">
    <source>
        <dbReference type="Proteomes" id="UP000503251"/>
    </source>
</evidence>
<evidence type="ECO:0000256" key="1">
    <source>
        <dbReference type="SAM" id="MobiDB-lite"/>
    </source>
</evidence>
<feature type="domain" description="Glycosyltransferase 2-like" evidence="2">
    <location>
        <begin position="196"/>
        <end position="335"/>
    </location>
</feature>
<gene>
    <name evidence="3" type="ORF">E8L03_01190</name>
</gene>